<dbReference type="Pfam" id="PF04359">
    <property type="entry name" value="DUF493"/>
    <property type="match status" value="1"/>
</dbReference>
<dbReference type="AlphaFoldDB" id="A0A6N6N0K4"/>
<dbReference type="InterPro" id="IPR007454">
    <property type="entry name" value="UPF0250_YbeD-like"/>
</dbReference>
<reference evidence="1 2" key="1">
    <citation type="journal article" date="2017" name="Int. J. Syst. Evol. Microbiol.">
        <title>Desulfovibrio senegalensis sp. nov., a mesophilic sulfate reducer isolated from marine sediment.</title>
        <authorList>
            <person name="Thioye A."/>
            <person name="Gam Z.B.A."/>
            <person name="Mbengue M."/>
            <person name="Cayol J.L."/>
            <person name="Joseph-Bartoli M."/>
            <person name="Toure-Kane C."/>
            <person name="Labat M."/>
        </authorList>
    </citation>
    <scope>NUCLEOTIDE SEQUENCE [LARGE SCALE GENOMIC DNA]</scope>
    <source>
        <strain evidence="1 2">DSM 101509</strain>
    </source>
</reference>
<comment type="caution">
    <text evidence="1">The sequence shown here is derived from an EMBL/GenBank/DDBJ whole genome shotgun (WGS) entry which is preliminary data.</text>
</comment>
<gene>
    <name evidence="1" type="ORF">F8A88_11775</name>
</gene>
<organism evidence="1 2">
    <name type="scientific">Pseudodesulfovibrio senegalensis</name>
    <dbReference type="NCBI Taxonomy" id="1721087"/>
    <lineage>
        <taxon>Bacteria</taxon>
        <taxon>Pseudomonadati</taxon>
        <taxon>Thermodesulfobacteriota</taxon>
        <taxon>Desulfovibrionia</taxon>
        <taxon>Desulfovibrionales</taxon>
        <taxon>Desulfovibrionaceae</taxon>
    </lineage>
</organism>
<protein>
    <submittedName>
        <fullName evidence="1">DUF493 domain-containing protein</fullName>
    </submittedName>
</protein>
<accession>A0A6N6N0K4</accession>
<evidence type="ECO:0000313" key="1">
    <source>
        <dbReference type="EMBL" id="KAB1441105.1"/>
    </source>
</evidence>
<dbReference type="SUPFAM" id="SSF117991">
    <property type="entry name" value="YbeD/HP0495-like"/>
    <property type="match status" value="1"/>
</dbReference>
<evidence type="ECO:0000313" key="2">
    <source>
        <dbReference type="Proteomes" id="UP000438699"/>
    </source>
</evidence>
<dbReference type="OrthoDB" id="5616097at2"/>
<dbReference type="EMBL" id="WAIE01000005">
    <property type="protein sequence ID" value="KAB1441105.1"/>
    <property type="molecule type" value="Genomic_DNA"/>
</dbReference>
<proteinExistence type="predicted"/>
<dbReference type="InterPro" id="IPR027471">
    <property type="entry name" value="YbeD-like_sf"/>
</dbReference>
<name>A0A6N6N0K4_9BACT</name>
<dbReference type="RefSeq" id="WP_151151360.1">
    <property type="nucleotide sequence ID" value="NZ_WAIE01000005.1"/>
</dbReference>
<sequence length="86" mass="10089">MSNDNERFCQRLDEHHQWPCPYMFKFIVPTEKLNDFKTLFPDEELALRESRTGKYTSVTMETTMCSSQSVMEVYEKAAQIPGIMSL</sequence>
<dbReference type="Gene3D" id="3.30.70.260">
    <property type="match status" value="1"/>
</dbReference>
<keyword evidence="2" id="KW-1185">Reference proteome</keyword>
<dbReference type="Proteomes" id="UP000438699">
    <property type="component" value="Unassembled WGS sequence"/>
</dbReference>